<evidence type="ECO:0000256" key="1">
    <source>
        <dbReference type="SAM" id="Phobius"/>
    </source>
</evidence>
<gene>
    <name evidence="2" type="ORF">B0I26_1191</name>
</gene>
<keyword evidence="3" id="KW-1185">Reference proteome</keyword>
<sequence length="199" mass="22583">MNKYILGLYAFLCIISLSSSIKKYYKEYFLSVEREILLIAPVKSSHIILSRFFVVALEVLFINVLFLIPIVTATYFAGIIDISMVLITFPQVISTSIFFSTVAHILFAIAYMISKGKSLKTVAYSVMTAVSVGVIAIIVFQSNYKSFFVGQNELYGSLFYVLFKYPQYLLANELSMMDAGIFMIMVIINAFLFFLSRIF</sequence>
<proteinExistence type="predicted"/>
<evidence type="ECO:0008006" key="4">
    <source>
        <dbReference type="Google" id="ProtNLM"/>
    </source>
</evidence>
<feature type="transmembrane region" description="Helical" evidence="1">
    <location>
        <begin position="121"/>
        <end position="140"/>
    </location>
</feature>
<reference evidence="2 3" key="1">
    <citation type="submission" date="2018-06" db="EMBL/GenBank/DDBJ databases">
        <title>Genomic Encyclopedia of Type Strains, Phase III (KMG-III): the genomes of soil and plant-associated and newly described type strains.</title>
        <authorList>
            <person name="Whitman W."/>
        </authorList>
    </citation>
    <scope>NUCLEOTIDE SEQUENCE [LARGE SCALE GENOMIC DNA]</scope>
    <source>
        <strain evidence="2 3">CGMCC 1.8979</strain>
    </source>
</reference>
<comment type="caution">
    <text evidence="2">The sequence shown here is derived from an EMBL/GenBank/DDBJ whole genome shotgun (WGS) entry which is preliminary data.</text>
</comment>
<name>A0A327Y5I6_9BACL</name>
<feature type="transmembrane region" description="Helical" evidence="1">
    <location>
        <begin position="93"/>
        <end position="114"/>
    </location>
</feature>
<dbReference type="AlphaFoldDB" id="A0A327Y5I6"/>
<evidence type="ECO:0000313" key="3">
    <source>
        <dbReference type="Proteomes" id="UP000248555"/>
    </source>
</evidence>
<dbReference type="Proteomes" id="UP000248555">
    <property type="component" value="Unassembled WGS sequence"/>
</dbReference>
<keyword evidence="1" id="KW-1133">Transmembrane helix</keyword>
<feature type="transmembrane region" description="Helical" evidence="1">
    <location>
        <begin position="64"/>
        <end position="87"/>
    </location>
</feature>
<feature type="transmembrane region" description="Helical" evidence="1">
    <location>
        <begin position="174"/>
        <end position="195"/>
    </location>
</feature>
<keyword evidence="1" id="KW-0472">Membrane</keyword>
<dbReference type="NCBIfam" id="NF040842">
    <property type="entry name" value="elici_assc_perm"/>
    <property type="match status" value="1"/>
</dbReference>
<organism evidence="2 3">
    <name type="scientific">Paranoxybacillus vitaminiphilus</name>
    <dbReference type="NCBI Taxonomy" id="581036"/>
    <lineage>
        <taxon>Bacteria</taxon>
        <taxon>Bacillati</taxon>
        <taxon>Bacillota</taxon>
        <taxon>Bacilli</taxon>
        <taxon>Bacillales</taxon>
        <taxon>Anoxybacillaceae</taxon>
        <taxon>Paranoxybacillus</taxon>
    </lineage>
</organism>
<evidence type="ECO:0000313" key="2">
    <source>
        <dbReference type="EMBL" id="RAK15641.1"/>
    </source>
</evidence>
<protein>
    <recommendedName>
        <fullName evidence="4">ABC-2 type transport system permease protein</fullName>
    </recommendedName>
</protein>
<accession>A0A327Y5I6</accession>
<dbReference type="EMBL" id="QLMH01000019">
    <property type="protein sequence ID" value="RAK15641.1"/>
    <property type="molecule type" value="Genomic_DNA"/>
</dbReference>
<keyword evidence="1" id="KW-0812">Transmembrane</keyword>